<keyword evidence="6 7" id="KW-0472">Membrane</keyword>
<dbReference type="PANTHER" id="PTHR10590">
    <property type="entry name" value="SODIUM/NUCLEOSIDE COTRANSPORTER"/>
    <property type="match status" value="1"/>
</dbReference>
<evidence type="ECO:0000256" key="3">
    <source>
        <dbReference type="ARBA" id="ARBA00022475"/>
    </source>
</evidence>
<feature type="transmembrane region" description="Helical" evidence="7">
    <location>
        <begin position="159"/>
        <end position="178"/>
    </location>
</feature>
<dbReference type="PANTHER" id="PTHR10590:SF4">
    <property type="entry name" value="SOLUTE CARRIER FAMILY 28 MEMBER 3"/>
    <property type="match status" value="1"/>
</dbReference>
<feature type="transmembrane region" description="Helical" evidence="7">
    <location>
        <begin position="526"/>
        <end position="551"/>
    </location>
</feature>
<dbReference type="NCBIfam" id="TIGR00804">
    <property type="entry name" value="nupC"/>
    <property type="match status" value="1"/>
</dbReference>
<evidence type="ECO:0000259" key="9">
    <source>
        <dbReference type="Pfam" id="PF01773"/>
    </source>
</evidence>
<feature type="transmembrane region" description="Helical" evidence="7">
    <location>
        <begin position="429"/>
        <end position="450"/>
    </location>
</feature>
<dbReference type="InterPro" id="IPR011642">
    <property type="entry name" value="Gate_dom"/>
</dbReference>
<dbReference type="GeneID" id="115632459"/>
<evidence type="ECO:0000256" key="4">
    <source>
        <dbReference type="ARBA" id="ARBA00022692"/>
    </source>
</evidence>
<feature type="transmembrane region" description="Helical" evidence="7">
    <location>
        <begin position="66"/>
        <end position="84"/>
    </location>
</feature>
<organism evidence="12 13">
    <name type="scientific">Drosophila lebanonensis</name>
    <name type="common">Fruit fly</name>
    <name type="synonym">Scaptodrosophila lebanonensis</name>
    <dbReference type="NCBI Taxonomy" id="7225"/>
    <lineage>
        <taxon>Eukaryota</taxon>
        <taxon>Metazoa</taxon>
        <taxon>Ecdysozoa</taxon>
        <taxon>Arthropoda</taxon>
        <taxon>Hexapoda</taxon>
        <taxon>Insecta</taxon>
        <taxon>Pterygota</taxon>
        <taxon>Neoptera</taxon>
        <taxon>Endopterygota</taxon>
        <taxon>Diptera</taxon>
        <taxon>Brachycera</taxon>
        <taxon>Muscomorpha</taxon>
        <taxon>Ephydroidea</taxon>
        <taxon>Drosophilidae</taxon>
        <taxon>Scaptodrosophila</taxon>
    </lineage>
</organism>
<keyword evidence="5 7" id="KW-1133">Transmembrane helix</keyword>
<dbReference type="Pfam" id="PF07670">
    <property type="entry name" value="Gate"/>
    <property type="match status" value="1"/>
</dbReference>
<dbReference type="CTD" id="35914"/>
<dbReference type="InterPro" id="IPR008276">
    <property type="entry name" value="C_nuclsd_transpt"/>
</dbReference>
<feature type="transmembrane region" description="Helical" evidence="7">
    <location>
        <begin position="215"/>
        <end position="234"/>
    </location>
</feature>
<sequence length="612" mass="67749">MATQTSKGVSNNSYELDQDMDALEPPNPANNKTDFQLANMTEVWSDGKLDAIDQPESKYKRLVRRLLIFLIHVAVVGYFSYATYHYHDLTHYHCKYFIDETVCGIQFCTGYGMLVLLFGFIYLGLFYFYIFKPTVGRRLHRKFLQPASRIWHKISRMRIVSAAIISLLLAGLAVFLYFETRDEPQKLMSLVAPCVFILIGYIFSTKRSAIKWRIVITGITCQFLLGILCIRWEVGRAIFRCLGDKVATFLGYATDGARFVFGDTLINENVFAFAILPVIFFCSFFISVLYYLGAMQWIVMKLGWILQSILGTTVCESVIAAANIFLGMSESPLLIRPYIVKLTHSEIHAIMVSGFCTVSGTVLAAYLSFGASTAHLITSSVMAAPAALAFAKLYMPETEKSQTSSDSIQLEKSTDSSLLDAASNGATNAIQIVLGIIANIVAFIAFVAFLNGLVNWLGERVGLEDIDFEWIFSKLFIPLAWAMGVPNQDCDKIAKVVATKTIINEFVAYERLGEYIKNNQITARSAGIATFAICGFANPSSLGILIGSLSAMAPTRRLSITTVAIRAFIVGSIVCFISASFAGILIQEEEESESYAKIIQQLSMKNATKAMG</sequence>
<feature type="transmembrane region" description="Helical" evidence="7">
    <location>
        <begin position="563"/>
        <end position="586"/>
    </location>
</feature>
<proteinExistence type="inferred from homology"/>
<evidence type="ECO:0000256" key="8">
    <source>
        <dbReference type="SAM" id="MobiDB-lite"/>
    </source>
</evidence>
<dbReference type="Proteomes" id="UP000504634">
    <property type="component" value="Unplaced"/>
</dbReference>
<evidence type="ECO:0000256" key="6">
    <source>
        <dbReference type="ARBA" id="ARBA00023136"/>
    </source>
</evidence>
<keyword evidence="7" id="KW-0813">Transport</keyword>
<dbReference type="Pfam" id="PF01773">
    <property type="entry name" value="Nucleos_tra2_N"/>
    <property type="match status" value="1"/>
</dbReference>
<dbReference type="GO" id="GO:0005415">
    <property type="term" value="F:nucleoside:sodium symporter activity"/>
    <property type="evidence" value="ECO:0007669"/>
    <property type="project" value="TreeGrafter"/>
</dbReference>
<feature type="domain" description="Nucleoside transporter/FeoB GTPase Gate" evidence="11">
    <location>
        <begin position="273"/>
        <end position="372"/>
    </location>
</feature>
<comment type="subcellular location">
    <subcellularLocation>
        <location evidence="1">Cell membrane</location>
        <topology evidence="1">Multi-pass membrane protein</topology>
    </subcellularLocation>
</comment>
<evidence type="ECO:0000256" key="7">
    <source>
        <dbReference type="RuleBase" id="RU362018"/>
    </source>
</evidence>
<protein>
    <recommendedName>
        <fullName evidence="7">Sodium/nucleoside cotransporter</fullName>
    </recommendedName>
</protein>
<evidence type="ECO:0000313" key="12">
    <source>
        <dbReference type="Proteomes" id="UP000504634"/>
    </source>
</evidence>
<dbReference type="InterPro" id="IPR002668">
    <property type="entry name" value="CNT_N_dom"/>
</dbReference>
<evidence type="ECO:0000313" key="13">
    <source>
        <dbReference type="RefSeq" id="XP_030385480.1"/>
    </source>
</evidence>
<evidence type="ECO:0000259" key="11">
    <source>
        <dbReference type="Pfam" id="PF07670"/>
    </source>
</evidence>
<dbReference type="AlphaFoldDB" id="A0A6J2UBP5"/>
<feature type="transmembrane region" description="Helical" evidence="7">
    <location>
        <begin position="376"/>
        <end position="395"/>
    </location>
</feature>
<dbReference type="OrthoDB" id="6075923at2759"/>
<feature type="domain" description="Concentrative nucleoside transporter C-terminal" evidence="10">
    <location>
        <begin position="375"/>
        <end position="583"/>
    </location>
</feature>
<evidence type="ECO:0000256" key="1">
    <source>
        <dbReference type="ARBA" id="ARBA00004651"/>
    </source>
</evidence>
<feature type="domain" description="Concentrative nucleoside transporter N-terminal" evidence="9">
    <location>
        <begin position="194"/>
        <end position="263"/>
    </location>
</feature>
<accession>A0A6J2UBP5</accession>
<evidence type="ECO:0000259" key="10">
    <source>
        <dbReference type="Pfam" id="PF07662"/>
    </source>
</evidence>
<feature type="compositionally biased region" description="Polar residues" evidence="8">
    <location>
        <begin position="1"/>
        <end position="15"/>
    </location>
</feature>
<comment type="similarity">
    <text evidence="2 7">Belongs to the concentrative nucleoside transporter (CNT) (TC 2.A.41) family.</text>
</comment>
<dbReference type="RefSeq" id="XP_030385480.1">
    <property type="nucleotide sequence ID" value="XM_030529620.1"/>
</dbReference>
<keyword evidence="4 7" id="KW-0812">Transmembrane</keyword>
<reference evidence="13" key="1">
    <citation type="submission" date="2025-08" db="UniProtKB">
        <authorList>
            <consortium name="RefSeq"/>
        </authorList>
    </citation>
    <scope>IDENTIFICATION</scope>
    <source>
        <strain evidence="13">11010-0011.00</strain>
        <tissue evidence="13">Whole body</tissue>
    </source>
</reference>
<evidence type="ECO:0000256" key="5">
    <source>
        <dbReference type="ARBA" id="ARBA00022989"/>
    </source>
</evidence>
<name>A0A6J2UBP5_DROLE</name>
<dbReference type="InterPro" id="IPR018270">
    <property type="entry name" value="C_nuclsd_transpt_met_bac"/>
</dbReference>
<keyword evidence="12" id="KW-1185">Reference proteome</keyword>
<feature type="transmembrane region" description="Helical" evidence="7">
    <location>
        <begin position="304"/>
        <end position="327"/>
    </location>
</feature>
<dbReference type="GO" id="GO:0005886">
    <property type="term" value="C:plasma membrane"/>
    <property type="evidence" value="ECO:0007669"/>
    <property type="project" value="UniProtKB-SubCell"/>
</dbReference>
<keyword evidence="3" id="KW-1003">Cell membrane</keyword>
<feature type="region of interest" description="Disordered" evidence="8">
    <location>
        <begin position="1"/>
        <end position="25"/>
    </location>
</feature>
<gene>
    <name evidence="13" type="primary">LOC115632459</name>
</gene>
<feature type="transmembrane region" description="Helical" evidence="7">
    <location>
        <begin position="347"/>
        <end position="369"/>
    </location>
</feature>
<evidence type="ECO:0000256" key="2">
    <source>
        <dbReference type="ARBA" id="ARBA00009033"/>
    </source>
</evidence>
<dbReference type="Pfam" id="PF07662">
    <property type="entry name" value="Nucleos_tra2_C"/>
    <property type="match status" value="1"/>
</dbReference>
<feature type="transmembrane region" description="Helical" evidence="7">
    <location>
        <begin position="184"/>
        <end position="203"/>
    </location>
</feature>
<feature type="transmembrane region" description="Helical" evidence="7">
    <location>
        <begin position="104"/>
        <end position="131"/>
    </location>
</feature>
<dbReference type="InterPro" id="IPR011657">
    <property type="entry name" value="CNT_C_dom"/>
</dbReference>
<feature type="transmembrane region" description="Helical" evidence="7">
    <location>
        <begin position="270"/>
        <end position="292"/>
    </location>
</feature>